<evidence type="ECO:0000313" key="4">
    <source>
        <dbReference type="Proteomes" id="UP000266861"/>
    </source>
</evidence>
<organism evidence="3 4">
    <name type="scientific">Diversispora epigaea</name>
    <dbReference type="NCBI Taxonomy" id="1348612"/>
    <lineage>
        <taxon>Eukaryota</taxon>
        <taxon>Fungi</taxon>
        <taxon>Fungi incertae sedis</taxon>
        <taxon>Mucoromycota</taxon>
        <taxon>Glomeromycotina</taxon>
        <taxon>Glomeromycetes</taxon>
        <taxon>Diversisporales</taxon>
        <taxon>Diversisporaceae</taxon>
        <taxon>Diversispora</taxon>
    </lineage>
</organism>
<dbReference type="EMBL" id="PQFF01000128">
    <property type="protein sequence ID" value="RHZ80301.1"/>
    <property type="molecule type" value="Genomic_DNA"/>
</dbReference>
<gene>
    <name evidence="3" type="ORF">Glove_137g140</name>
</gene>
<evidence type="ECO:0000256" key="1">
    <source>
        <dbReference type="SAM" id="MobiDB-lite"/>
    </source>
</evidence>
<feature type="transmembrane region" description="Helical" evidence="2">
    <location>
        <begin position="60"/>
        <end position="83"/>
    </location>
</feature>
<name>A0A397IWG1_9GLOM</name>
<dbReference type="Proteomes" id="UP000266861">
    <property type="component" value="Unassembled WGS sequence"/>
</dbReference>
<keyword evidence="4" id="KW-1185">Reference proteome</keyword>
<proteinExistence type="predicted"/>
<sequence>MVSTFLSKYTNFQIQKLIFLIIFISSHLTITTNAQTATSTSAASSSETDTSTSKSYHSELIQVFVTVGAIVLFFCLLAIYCCLRASRRKKIFESMSPSPRSSRTLLPQPLPRGSYESVRKLETSSTEARTRYYDGEMTQIERPPSFDSTQLHAATRTSIDEQHNPINCSIDPENPPISESEVQEEIIVRTTKHHDHHDHDHSTSHNSNSNPFTS</sequence>
<feature type="compositionally biased region" description="Low complexity" evidence="1">
    <location>
        <begin position="94"/>
        <end position="107"/>
    </location>
</feature>
<feature type="compositionally biased region" description="Low complexity" evidence="1">
    <location>
        <begin position="204"/>
        <end position="214"/>
    </location>
</feature>
<dbReference type="OrthoDB" id="2447423at2759"/>
<accession>A0A397IWG1</accession>
<reference evidence="3 4" key="1">
    <citation type="submission" date="2018-08" db="EMBL/GenBank/DDBJ databases">
        <title>Genome and evolution of the arbuscular mycorrhizal fungus Diversispora epigaea (formerly Glomus versiforme) and its bacterial endosymbionts.</title>
        <authorList>
            <person name="Sun X."/>
            <person name="Fei Z."/>
            <person name="Harrison M."/>
        </authorList>
    </citation>
    <scope>NUCLEOTIDE SEQUENCE [LARGE SCALE GENOMIC DNA]</scope>
    <source>
        <strain evidence="3 4">IT104</strain>
    </source>
</reference>
<evidence type="ECO:0000256" key="2">
    <source>
        <dbReference type="SAM" id="Phobius"/>
    </source>
</evidence>
<dbReference type="AlphaFoldDB" id="A0A397IWG1"/>
<evidence type="ECO:0000313" key="3">
    <source>
        <dbReference type="EMBL" id="RHZ80301.1"/>
    </source>
</evidence>
<keyword evidence="2" id="KW-0812">Transmembrane</keyword>
<feature type="region of interest" description="Disordered" evidence="1">
    <location>
        <begin position="188"/>
        <end position="214"/>
    </location>
</feature>
<keyword evidence="2" id="KW-0472">Membrane</keyword>
<feature type="region of interest" description="Disordered" evidence="1">
    <location>
        <begin position="94"/>
        <end position="123"/>
    </location>
</feature>
<keyword evidence="2" id="KW-1133">Transmembrane helix</keyword>
<comment type="caution">
    <text evidence="3">The sequence shown here is derived from an EMBL/GenBank/DDBJ whole genome shotgun (WGS) entry which is preliminary data.</text>
</comment>
<protein>
    <submittedName>
        <fullName evidence="3">Uncharacterized protein</fullName>
    </submittedName>
</protein>